<dbReference type="HOGENOM" id="CLU_2581943_0_0_9"/>
<accession>A8MLW1</accession>
<evidence type="ECO:0000313" key="1">
    <source>
        <dbReference type="EMBL" id="ABW18128.1"/>
    </source>
</evidence>
<dbReference type="Proteomes" id="UP000000269">
    <property type="component" value="Chromosome"/>
</dbReference>
<keyword evidence="2" id="KW-1185">Reference proteome</keyword>
<dbReference type="EMBL" id="CP000853">
    <property type="protein sequence ID" value="ABW18128.1"/>
    <property type="molecule type" value="Genomic_DNA"/>
</dbReference>
<dbReference type="OrthoDB" id="2112405at2"/>
<gene>
    <name evidence="1" type="ordered locus">Clos_0566</name>
</gene>
<organism evidence="1 2">
    <name type="scientific">Alkaliphilus oremlandii (strain OhILAs)</name>
    <name type="common">Clostridium oremlandii (strain OhILAs)</name>
    <dbReference type="NCBI Taxonomy" id="350688"/>
    <lineage>
        <taxon>Bacteria</taxon>
        <taxon>Bacillati</taxon>
        <taxon>Bacillota</taxon>
        <taxon>Clostridia</taxon>
        <taxon>Peptostreptococcales</taxon>
        <taxon>Natronincolaceae</taxon>
        <taxon>Alkaliphilus</taxon>
    </lineage>
</organism>
<evidence type="ECO:0000313" key="2">
    <source>
        <dbReference type="Proteomes" id="UP000000269"/>
    </source>
</evidence>
<protein>
    <submittedName>
        <fullName evidence="1">Uncharacterized protein</fullName>
    </submittedName>
</protein>
<reference evidence="2" key="1">
    <citation type="submission" date="2007-10" db="EMBL/GenBank/DDBJ databases">
        <title>Complete genome of Alkaliphilus oremlandii OhILAs.</title>
        <authorList>
            <person name="Copeland A."/>
            <person name="Lucas S."/>
            <person name="Lapidus A."/>
            <person name="Barry K."/>
            <person name="Detter J.C."/>
            <person name="Glavina del Rio T."/>
            <person name="Hammon N."/>
            <person name="Israni S."/>
            <person name="Dalin E."/>
            <person name="Tice H."/>
            <person name="Pitluck S."/>
            <person name="Chain P."/>
            <person name="Malfatti S."/>
            <person name="Shin M."/>
            <person name="Vergez L."/>
            <person name="Schmutz J."/>
            <person name="Larimer F."/>
            <person name="Land M."/>
            <person name="Hauser L."/>
            <person name="Kyrpides N."/>
            <person name="Mikhailova N."/>
            <person name="Stolz J.F."/>
            <person name="Dawson A."/>
            <person name="Fisher E."/>
            <person name="Crable B."/>
            <person name="Perera E."/>
            <person name="Lisak J."/>
            <person name="Ranganathan M."/>
            <person name="Basu P."/>
            <person name="Richardson P."/>
        </authorList>
    </citation>
    <scope>NUCLEOTIDE SEQUENCE [LARGE SCALE GENOMIC DNA]</scope>
    <source>
        <strain evidence="2">OhILAs</strain>
    </source>
</reference>
<dbReference type="KEGG" id="aoe:Clos_0566"/>
<dbReference type="AlphaFoldDB" id="A8MLW1"/>
<proteinExistence type="predicted"/>
<name>A8MLW1_ALKOO</name>
<dbReference type="STRING" id="350688.Clos_0566"/>
<sequence>MVNQSLKYSLNNHKVITIMYMKDLEIIQRRIQVLKMESGLIKALDIDKGQLRTFRIDRILSAIDTKLMGNEDSMAENYIF</sequence>
<dbReference type="RefSeq" id="WP_012158442.1">
    <property type="nucleotide sequence ID" value="NC_009922.1"/>
</dbReference>